<name>A0ABP0FUF5_CLALP</name>
<dbReference type="InterPro" id="IPR042235">
    <property type="entry name" value="ZP-C_dom"/>
</dbReference>
<sequence length="734" mass="80801">MLRHNENKSSAEVERSDQGSYCCSSSQQRFNCIRLLVTLPSHATSAAVYVIVVMATNTTSEKLLIRHNWTLFILETRNRPSLIQSTMTSPHKEAATNQEGLRKRLTRLRPHCANQKLPNHPVNCELACLVCCSWSEYAATYCVLVQRTLQLYHAREPDASKMFVGFIIFVLVGMLGTKVDAQCTDRSVDLSSSSTLDVNLPPSCPVFNISVTRSVTGTTFSFVGTFLQTPVFGLQCSFYNGTSTSDQLLGTIGNSLAGLVELFQNSTNAFVQCVGSVTGVFVIFFTVPSSNVTSELFVDKPLIEVQSPSFPQDYPVDYVQETNLEDHLSIISDEGTGSAYYSTNVAPAPFNITGKEIKIQFASDGRFTGAGFQITFEAITTTPPAATELFCGSQGHVNISLSNQTVNDLCGNNDGYVIISATPVDDVNAVDPECRADASHPNFNLDLSKCSILKVTGDVIKAHFPLRCLSKLNKSAPIQRYVDECLNLTCEYNRTELLEAGAIVPEIKKVALDSVEQEGRFGVKIYFTKNQSYSDKLDAGAEVKVPDLVYTKVELSTPDDALHVQLKECWATPSEDPDDEGTRYDIIKDSFPANNPFETDDAIEIDRNYMEDFAAFNFKAFVWTNNEEAAIYVYCRVTICHEDVDSGCPAGPSGNSTKKRDVASPDSLLVASGPIFISKSKKKSCEESNGGCSDVCEMRNDDVMCMCYDRRSLAEDGETCQGKVKTIFPFFILY</sequence>
<dbReference type="InterPro" id="IPR035914">
    <property type="entry name" value="Sperma_CUB_dom_sf"/>
</dbReference>
<dbReference type="PANTHER" id="PTHR14002">
    <property type="entry name" value="ENDOGLIN/TGF-BETA RECEPTOR TYPE III"/>
    <property type="match status" value="1"/>
</dbReference>
<dbReference type="Gene3D" id="2.10.25.10">
    <property type="entry name" value="Laminin"/>
    <property type="match status" value="1"/>
</dbReference>
<accession>A0ABP0FUF5</accession>
<reference evidence="4 5" key="1">
    <citation type="submission" date="2024-02" db="EMBL/GenBank/DDBJ databases">
        <authorList>
            <person name="Daric V."/>
            <person name="Darras S."/>
        </authorList>
    </citation>
    <scope>NUCLEOTIDE SEQUENCE [LARGE SCALE GENOMIC DNA]</scope>
</reference>
<dbReference type="Proteomes" id="UP001642483">
    <property type="component" value="Unassembled WGS sequence"/>
</dbReference>
<dbReference type="Pfam" id="PF00100">
    <property type="entry name" value="Zona_pellucida"/>
    <property type="match status" value="1"/>
</dbReference>
<evidence type="ECO:0000256" key="2">
    <source>
        <dbReference type="ARBA" id="ARBA00023157"/>
    </source>
</evidence>
<dbReference type="SUPFAM" id="SSF57196">
    <property type="entry name" value="EGF/Laminin"/>
    <property type="match status" value="1"/>
</dbReference>
<comment type="caution">
    <text evidence="4">The sequence shown here is derived from an EMBL/GenBank/DDBJ whole genome shotgun (WGS) entry which is preliminary data.</text>
</comment>
<dbReference type="InterPro" id="IPR055355">
    <property type="entry name" value="ZP-C"/>
</dbReference>
<organism evidence="4 5">
    <name type="scientific">Clavelina lepadiformis</name>
    <name type="common">Light-bulb sea squirt</name>
    <name type="synonym">Ascidia lepadiformis</name>
    <dbReference type="NCBI Taxonomy" id="159417"/>
    <lineage>
        <taxon>Eukaryota</taxon>
        <taxon>Metazoa</taxon>
        <taxon>Chordata</taxon>
        <taxon>Tunicata</taxon>
        <taxon>Ascidiacea</taxon>
        <taxon>Aplousobranchia</taxon>
        <taxon>Clavelinidae</taxon>
        <taxon>Clavelina</taxon>
    </lineage>
</organism>
<evidence type="ECO:0000256" key="1">
    <source>
        <dbReference type="ARBA" id="ARBA00022729"/>
    </source>
</evidence>
<dbReference type="EMBL" id="CAWYQH010000090">
    <property type="protein sequence ID" value="CAK8682242.1"/>
    <property type="molecule type" value="Genomic_DNA"/>
</dbReference>
<dbReference type="SMART" id="SM00241">
    <property type="entry name" value="ZP"/>
    <property type="match status" value="1"/>
</dbReference>
<keyword evidence="2" id="KW-1015">Disulfide bond</keyword>
<gene>
    <name evidence="4" type="ORF">CVLEPA_LOCUS12924</name>
</gene>
<dbReference type="Gene3D" id="2.60.40.4100">
    <property type="entry name" value="Zona pellucida, ZP-C domain"/>
    <property type="match status" value="1"/>
</dbReference>
<evidence type="ECO:0000313" key="4">
    <source>
        <dbReference type="EMBL" id="CAK8682242.1"/>
    </source>
</evidence>
<feature type="domain" description="ZP" evidence="3">
    <location>
        <begin position="390"/>
        <end position="655"/>
    </location>
</feature>
<dbReference type="PROSITE" id="PS51034">
    <property type="entry name" value="ZP_2"/>
    <property type="match status" value="1"/>
</dbReference>
<protein>
    <recommendedName>
        <fullName evidence="3">ZP domain-containing protein</fullName>
    </recommendedName>
</protein>
<dbReference type="InterPro" id="IPR001507">
    <property type="entry name" value="ZP_dom"/>
</dbReference>
<evidence type="ECO:0000313" key="5">
    <source>
        <dbReference type="Proteomes" id="UP001642483"/>
    </source>
</evidence>
<proteinExistence type="predicted"/>
<keyword evidence="5" id="KW-1185">Reference proteome</keyword>
<dbReference type="SUPFAM" id="SSF49854">
    <property type="entry name" value="Spermadhesin, CUB domain"/>
    <property type="match status" value="1"/>
</dbReference>
<dbReference type="PANTHER" id="PTHR14002:SF54">
    <property type="entry name" value="ZONA PELLUCIDA SPERM-BINDING PROTEIN 2"/>
    <property type="match status" value="1"/>
</dbReference>
<keyword evidence="1" id="KW-0732">Signal</keyword>
<evidence type="ECO:0000259" key="3">
    <source>
        <dbReference type="PROSITE" id="PS51034"/>
    </source>
</evidence>